<gene>
    <name evidence="3" type="ORF">CVT25_006729</name>
</gene>
<feature type="compositionally biased region" description="Low complexity" evidence="1">
    <location>
        <begin position="17"/>
        <end position="30"/>
    </location>
</feature>
<dbReference type="SUPFAM" id="SSF56112">
    <property type="entry name" value="Protein kinase-like (PK-like)"/>
    <property type="match status" value="1"/>
</dbReference>
<sequence>MNERASTSRRDYHVNPSMSSSSSDESTASSPNIKHIRNLSFTPRKSVTGGGTSKITDLRAHIGSEMDGEFVICDVDKFMEHYLPFVPSENHVKSCVETKLKPSGLMDKSTTSVFTAFRDTPVINKEVVGQRTEMEIYAPLEEIAKEIAEFDHPDKARTRNKFSYRNVPFDTIKSDIHGSNHKVDACFTTDEAISEKDRRLSTWGMAVPVEQKVATTEEKLIDNNQKILSANVQIMNDDTRRMFTFGITIEADQMTLWYHSRSHSAVSKSFNFVKDPERLIKVFMSFLFATEVELGYNPMVERRSDGKHIYRILQADKKTFRFYRTVKLISGYRTNNITGRMPRVWLVESYDPVTQKVGEKLVLKDVWLDSNAATERQIQNSIFEDIEAFGDGEAPSDSPGLSAIWSERKDLIRSRDYQQLFLTIKDDYADGVVSKTIAPGAQRKQRLFSSPMKAYTSKQTATRPEAGQSHPIHSAVAEDLYRAYEPKKQYWVVFKEVCRSVGELRTLGEFIDVIQQAHIALQLLYCAGWVHRDISSGNILAYRQDLNDAKIPWGGKLMDLEYAKKFPLPEDYEAAVDPKTGTPFFMASEILAKTPLYHPGTTAPQRAASPNMFKPKPTIEQTEANITGPPMAPVVHNFLHDLESLWWLILWTLTSRIQDPKCKNWLALVFQNITDLSSKRRRCFEYPIENKLSRFLPEALAPFAHPLDLLRDEMFQSYLKRELAGDVRNVDSYATIHRQVGWFLDAVQAFPTDQWRAYLLHEDPTNRAKSSVKDSKAAGTQVPGPIKVKAKRGPEQNPNLEEQGRTGSTHQGGKKSRKDQ</sequence>
<evidence type="ECO:0000313" key="4">
    <source>
        <dbReference type="Proteomes" id="UP000283269"/>
    </source>
</evidence>
<reference evidence="3 4" key="1">
    <citation type="journal article" date="2018" name="Evol. Lett.">
        <title>Horizontal gene cluster transfer increased hallucinogenic mushroom diversity.</title>
        <authorList>
            <person name="Reynolds H.T."/>
            <person name="Vijayakumar V."/>
            <person name="Gluck-Thaler E."/>
            <person name="Korotkin H.B."/>
            <person name="Matheny P.B."/>
            <person name="Slot J.C."/>
        </authorList>
    </citation>
    <scope>NUCLEOTIDE SEQUENCE [LARGE SCALE GENOMIC DNA]</scope>
    <source>
        <strain evidence="3 4">2631</strain>
    </source>
</reference>
<dbReference type="OrthoDB" id="3271139at2759"/>
<feature type="compositionally biased region" description="Polar residues" evidence="1">
    <location>
        <begin position="796"/>
        <end position="811"/>
    </location>
</feature>
<feature type="region of interest" description="Disordered" evidence="1">
    <location>
        <begin position="1"/>
        <end position="53"/>
    </location>
</feature>
<feature type="domain" description="Fungal-type protein kinase" evidence="2">
    <location>
        <begin position="183"/>
        <end position="652"/>
    </location>
</feature>
<feature type="compositionally biased region" description="Basic and acidic residues" evidence="1">
    <location>
        <begin position="766"/>
        <end position="776"/>
    </location>
</feature>
<dbReference type="PANTHER" id="PTHR38248:SF2">
    <property type="entry name" value="FUNK1 11"/>
    <property type="match status" value="1"/>
</dbReference>
<proteinExistence type="predicted"/>
<organism evidence="3 4">
    <name type="scientific">Psilocybe cyanescens</name>
    <dbReference type="NCBI Taxonomy" id="93625"/>
    <lineage>
        <taxon>Eukaryota</taxon>
        <taxon>Fungi</taxon>
        <taxon>Dikarya</taxon>
        <taxon>Basidiomycota</taxon>
        <taxon>Agaricomycotina</taxon>
        <taxon>Agaricomycetes</taxon>
        <taxon>Agaricomycetidae</taxon>
        <taxon>Agaricales</taxon>
        <taxon>Agaricineae</taxon>
        <taxon>Strophariaceae</taxon>
        <taxon>Psilocybe</taxon>
    </lineage>
</organism>
<dbReference type="Gene3D" id="1.10.510.10">
    <property type="entry name" value="Transferase(Phosphotransferase) domain 1"/>
    <property type="match status" value="1"/>
</dbReference>
<dbReference type="InterPro" id="IPR011009">
    <property type="entry name" value="Kinase-like_dom_sf"/>
</dbReference>
<dbReference type="Pfam" id="PF17667">
    <property type="entry name" value="Pkinase_fungal"/>
    <property type="match status" value="1"/>
</dbReference>
<dbReference type="InterPro" id="IPR040976">
    <property type="entry name" value="Pkinase_fungal"/>
</dbReference>
<feature type="compositionally biased region" description="Basic and acidic residues" evidence="1">
    <location>
        <begin position="1"/>
        <end position="13"/>
    </location>
</feature>
<evidence type="ECO:0000259" key="2">
    <source>
        <dbReference type="Pfam" id="PF17667"/>
    </source>
</evidence>
<name>A0A409X480_PSICY</name>
<evidence type="ECO:0000313" key="3">
    <source>
        <dbReference type="EMBL" id="PPQ85559.1"/>
    </source>
</evidence>
<dbReference type="InParanoid" id="A0A409X480"/>
<keyword evidence="4" id="KW-1185">Reference proteome</keyword>
<protein>
    <recommendedName>
        <fullName evidence="2">Fungal-type protein kinase domain-containing protein</fullName>
    </recommendedName>
</protein>
<dbReference type="EMBL" id="NHYD01002687">
    <property type="protein sequence ID" value="PPQ85559.1"/>
    <property type="molecule type" value="Genomic_DNA"/>
</dbReference>
<dbReference type="AlphaFoldDB" id="A0A409X480"/>
<evidence type="ECO:0000256" key="1">
    <source>
        <dbReference type="SAM" id="MobiDB-lite"/>
    </source>
</evidence>
<dbReference type="Proteomes" id="UP000283269">
    <property type="component" value="Unassembled WGS sequence"/>
</dbReference>
<feature type="region of interest" description="Disordered" evidence="1">
    <location>
        <begin position="766"/>
        <end position="820"/>
    </location>
</feature>
<comment type="caution">
    <text evidence="3">The sequence shown here is derived from an EMBL/GenBank/DDBJ whole genome shotgun (WGS) entry which is preliminary data.</text>
</comment>
<dbReference type="PANTHER" id="PTHR38248">
    <property type="entry name" value="FUNK1 6"/>
    <property type="match status" value="1"/>
</dbReference>
<accession>A0A409X480</accession>